<proteinExistence type="predicted"/>
<dbReference type="EMBL" id="CAJNDS010002567">
    <property type="protein sequence ID" value="CAE7528558.1"/>
    <property type="molecule type" value="Genomic_DNA"/>
</dbReference>
<organism evidence="1 2">
    <name type="scientific">Symbiodinium natans</name>
    <dbReference type="NCBI Taxonomy" id="878477"/>
    <lineage>
        <taxon>Eukaryota</taxon>
        <taxon>Sar</taxon>
        <taxon>Alveolata</taxon>
        <taxon>Dinophyceae</taxon>
        <taxon>Suessiales</taxon>
        <taxon>Symbiodiniaceae</taxon>
        <taxon>Symbiodinium</taxon>
    </lineage>
</organism>
<keyword evidence="2" id="KW-1185">Reference proteome</keyword>
<gene>
    <name evidence="1" type="ORF">SNAT2548_LOCUS29603</name>
</gene>
<accession>A0A812TIQ6</accession>
<dbReference type="Proteomes" id="UP000604046">
    <property type="component" value="Unassembled WGS sequence"/>
</dbReference>
<evidence type="ECO:0000313" key="1">
    <source>
        <dbReference type="EMBL" id="CAE7528558.1"/>
    </source>
</evidence>
<comment type="caution">
    <text evidence="1">The sequence shown here is derived from an EMBL/GenBank/DDBJ whole genome shotgun (WGS) entry which is preliminary data.</text>
</comment>
<reference evidence="1" key="1">
    <citation type="submission" date="2021-02" db="EMBL/GenBank/DDBJ databases">
        <authorList>
            <person name="Dougan E. K."/>
            <person name="Rhodes N."/>
            <person name="Thang M."/>
            <person name="Chan C."/>
        </authorList>
    </citation>
    <scope>NUCLEOTIDE SEQUENCE</scope>
</reference>
<protein>
    <submittedName>
        <fullName evidence="1">Uncharacterized protein</fullName>
    </submittedName>
</protein>
<evidence type="ECO:0000313" key="2">
    <source>
        <dbReference type="Proteomes" id="UP000604046"/>
    </source>
</evidence>
<sequence length="407" mass="43974">MPLQAACLQPVPRPLVANWALASIFRSAEASVQHVHNGIPSTLSIMSFLSAVGVLVREYCGQLGAGPSKCLVIRPALDSGQQLSETGVRQFLRDLTGRCSVCFSLGLPCPSAQVLGATGPATLLPLQRKLLRRLAFDAGDIRGGLPLARLSVSKAIRQQLPCLQEVLLDVAELLNLRAYARTYVSSRPSALAELEEALSSASQALDIDQDPQGGGELVPLWGLPRARLMLARTLSSAAHSLALCNMQGARRERMLAQWTSPDEMFKLAQHQIQVAISEVSSGEHALFWQGILYAAMGESFFCQAVVREDSTEVVQRSLTTFQNSLRCFQLAGRTNSLQYADALKDYGKVLCGVDPAAGERALRASLHILRRSLGSGHPCTRNVCRLLDRADTDSTSMESAGNEHAQT</sequence>
<name>A0A812TIQ6_9DINO</name>
<dbReference type="AlphaFoldDB" id="A0A812TIQ6"/>